<dbReference type="InterPro" id="IPR051034">
    <property type="entry name" value="Mito_Enoyl-ACP_Reductase"/>
</dbReference>
<evidence type="ECO:0000256" key="5">
    <source>
        <dbReference type="ARBA" id="ARBA00022946"/>
    </source>
</evidence>
<dbReference type="PANTHER" id="PTHR43981">
    <property type="entry name" value="ENOYL-[ACYL-CARRIER-PROTEIN] REDUCTASE, MITOCHONDRIAL"/>
    <property type="match status" value="1"/>
</dbReference>
<dbReference type="InterPro" id="IPR013154">
    <property type="entry name" value="ADH-like_N"/>
</dbReference>
<keyword evidence="7" id="KW-0443">Lipid metabolism</keyword>
<dbReference type="CDD" id="cd05282">
    <property type="entry name" value="ETR_like"/>
    <property type="match status" value="1"/>
</dbReference>
<keyword evidence="2" id="KW-0444">Lipid biosynthesis</keyword>
<comment type="similarity">
    <text evidence="1">Belongs to the zinc-containing alcohol dehydrogenase family. Quinone oxidoreductase subfamily.</text>
</comment>
<reference evidence="12 13" key="1">
    <citation type="submission" date="2024-09" db="EMBL/GenBank/DDBJ databases">
        <authorList>
            <person name="Sun Q."/>
            <person name="Mori K."/>
        </authorList>
    </citation>
    <scope>NUCLEOTIDE SEQUENCE [LARGE SCALE GENOMIC DNA]</scope>
    <source>
        <strain evidence="12 13">TBRC 1432</strain>
    </source>
</reference>
<comment type="catalytic activity">
    <reaction evidence="10">
        <text>a 2,3-saturated acyl-[ACP] + NADP(+) = a (2E)-enoyl-[ACP] + NADPH + H(+)</text>
        <dbReference type="Rhea" id="RHEA:22564"/>
        <dbReference type="Rhea" id="RHEA-COMP:9925"/>
        <dbReference type="Rhea" id="RHEA-COMP:9926"/>
        <dbReference type="ChEBI" id="CHEBI:15378"/>
        <dbReference type="ChEBI" id="CHEBI:57783"/>
        <dbReference type="ChEBI" id="CHEBI:58349"/>
        <dbReference type="ChEBI" id="CHEBI:78784"/>
        <dbReference type="ChEBI" id="CHEBI:78785"/>
        <dbReference type="EC" id="1.3.1.104"/>
    </reaction>
</comment>
<evidence type="ECO:0000313" key="13">
    <source>
        <dbReference type="Proteomes" id="UP001589810"/>
    </source>
</evidence>
<dbReference type="Gene3D" id="3.40.50.720">
    <property type="entry name" value="NAD(P)-binding Rossmann-like Domain"/>
    <property type="match status" value="1"/>
</dbReference>
<keyword evidence="5" id="KW-0809">Transit peptide</keyword>
<keyword evidence="3" id="KW-0276">Fatty acid metabolism</keyword>
<organism evidence="12 13">
    <name type="scientific">Kutzneria chonburiensis</name>
    <dbReference type="NCBI Taxonomy" id="1483604"/>
    <lineage>
        <taxon>Bacteria</taxon>
        <taxon>Bacillati</taxon>
        <taxon>Actinomycetota</taxon>
        <taxon>Actinomycetes</taxon>
        <taxon>Pseudonocardiales</taxon>
        <taxon>Pseudonocardiaceae</taxon>
        <taxon>Kutzneria</taxon>
    </lineage>
</organism>
<dbReference type="Pfam" id="PF13602">
    <property type="entry name" value="ADH_zinc_N_2"/>
    <property type="match status" value="1"/>
</dbReference>
<keyword evidence="13" id="KW-1185">Reference proteome</keyword>
<dbReference type="SUPFAM" id="SSF50129">
    <property type="entry name" value="GroES-like"/>
    <property type="match status" value="1"/>
</dbReference>
<protein>
    <recommendedName>
        <fullName evidence="9">enoyl-[acyl-carrier-protein] reductase</fullName>
        <ecNumber evidence="9">1.3.1.104</ecNumber>
    </recommendedName>
</protein>
<feature type="domain" description="Enoyl reductase (ER)" evidence="11">
    <location>
        <begin position="13"/>
        <end position="324"/>
    </location>
</feature>
<keyword evidence="6" id="KW-0560">Oxidoreductase</keyword>
<proteinExistence type="inferred from homology"/>
<dbReference type="InterPro" id="IPR036291">
    <property type="entry name" value="NAD(P)-bd_dom_sf"/>
</dbReference>
<keyword evidence="8" id="KW-0275">Fatty acid biosynthesis</keyword>
<name>A0ABV6N5N5_9PSEU</name>
<evidence type="ECO:0000256" key="7">
    <source>
        <dbReference type="ARBA" id="ARBA00023098"/>
    </source>
</evidence>
<evidence type="ECO:0000256" key="10">
    <source>
        <dbReference type="ARBA" id="ARBA00048843"/>
    </source>
</evidence>
<evidence type="ECO:0000256" key="9">
    <source>
        <dbReference type="ARBA" id="ARBA00038963"/>
    </source>
</evidence>
<evidence type="ECO:0000256" key="8">
    <source>
        <dbReference type="ARBA" id="ARBA00023160"/>
    </source>
</evidence>
<comment type="caution">
    <text evidence="12">The sequence shown here is derived from an EMBL/GenBank/DDBJ whole genome shotgun (WGS) entry which is preliminary data.</text>
</comment>
<evidence type="ECO:0000256" key="6">
    <source>
        <dbReference type="ARBA" id="ARBA00023002"/>
    </source>
</evidence>
<dbReference type="PANTHER" id="PTHR43981:SF2">
    <property type="entry name" value="ENOYL-[ACYL-CARRIER-PROTEIN] REDUCTASE, MITOCHONDRIAL"/>
    <property type="match status" value="1"/>
</dbReference>
<dbReference type="Pfam" id="PF08240">
    <property type="entry name" value="ADH_N"/>
    <property type="match status" value="1"/>
</dbReference>
<dbReference type="EMBL" id="JBHLUD010000015">
    <property type="protein sequence ID" value="MFC0547880.1"/>
    <property type="molecule type" value="Genomic_DNA"/>
</dbReference>
<dbReference type="InterPro" id="IPR020843">
    <property type="entry name" value="ER"/>
</dbReference>
<evidence type="ECO:0000256" key="3">
    <source>
        <dbReference type="ARBA" id="ARBA00022832"/>
    </source>
</evidence>
<sequence>MAQLVLAGIGDYAANARLDKDPDLAVGPDEVLVRMEAAPINPVDTLFANGWYPIQPTLPQRLGSEGVGRVTAAGAAVQRELVGRRVVLRSPYGGTWGHEIVVRAADVVVAPEGVDAKQLAMLVINPATAYLMLKRHADLKPGDWVGQNLGNSAVAASVVALNKAAGVKTLSVVRSAAAAAAARELGADAVLIEGDDLTAQIAEVLGDKRLRLVLDGAATETVGVLAGALENGGAVLSYSSVTGTAPVLPLGDVVFRNVSHHGVWVGAWLLSASAEEVEQVLGELAELVRSGAIAVPVDSTFPLDQFADAFARNASPERVGKVLFTFD</sequence>
<dbReference type="SMART" id="SM00829">
    <property type="entry name" value="PKS_ER"/>
    <property type="match status" value="1"/>
</dbReference>
<dbReference type="SUPFAM" id="SSF51735">
    <property type="entry name" value="NAD(P)-binding Rossmann-fold domains"/>
    <property type="match status" value="1"/>
</dbReference>
<dbReference type="Proteomes" id="UP001589810">
    <property type="component" value="Unassembled WGS sequence"/>
</dbReference>
<evidence type="ECO:0000256" key="1">
    <source>
        <dbReference type="ARBA" id="ARBA00010371"/>
    </source>
</evidence>
<evidence type="ECO:0000256" key="4">
    <source>
        <dbReference type="ARBA" id="ARBA00022857"/>
    </source>
</evidence>
<dbReference type="Gene3D" id="3.90.180.10">
    <property type="entry name" value="Medium-chain alcohol dehydrogenases, catalytic domain"/>
    <property type="match status" value="1"/>
</dbReference>
<dbReference type="RefSeq" id="WP_273938276.1">
    <property type="nucleotide sequence ID" value="NZ_CP097263.1"/>
</dbReference>
<dbReference type="EC" id="1.3.1.104" evidence="9"/>
<keyword evidence="4" id="KW-0521">NADP</keyword>
<evidence type="ECO:0000313" key="12">
    <source>
        <dbReference type="EMBL" id="MFC0547880.1"/>
    </source>
</evidence>
<accession>A0ABV6N5N5</accession>
<evidence type="ECO:0000256" key="2">
    <source>
        <dbReference type="ARBA" id="ARBA00022516"/>
    </source>
</evidence>
<gene>
    <name evidence="12" type="ORF">ACFFH7_40690</name>
</gene>
<evidence type="ECO:0000259" key="11">
    <source>
        <dbReference type="SMART" id="SM00829"/>
    </source>
</evidence>
<dbReference type="InterPro" id="IPR011032">
    <property type="entry name" value="GroES-like_sf"/>
</dbReference>